<comment type="caution">
    <text evidence="1">The sequence shown here is derived from an EMBL/GenBank/DDBJ whole genome shotgun (WGS) entry which is preliminary data.</text>
</comment>
<gene>
    <name evidence="1" type="ORF">BANRA_05090</name>
</gene>
<accession>A0ABD7UQT6</accession>
<sequence>MHLMNFIGLIQYLTPAILTGSLDCQHAQIFYGKLSIVVSPCGREKEIGFYYLL</sequence>
<name>A0ABD7UQT6_KLEPN</name>
<proteinExistence type="predicted"/>
<reference evidence="1 2" key="1">
    <citation type="submission" date="2018-10" db="EMBL/GenBank/DDBJ databases">
        <authorList>
            <person name="Noll B N."/>
        </authorList>
    </citation>
    <scope>NUCLEOTIDE SEQUENCE [LARGE SCALE GENOMIC DNA]</scope>
    <source>
        <strain evidence="1">Kpneu006</strain>
    </source>
</reference>
<dbReference type="AlphaFoldDB" id="A0ABD7UQT6"/>
<dbReference type="EMBL" id="UWVH01000002">
    <property type="protein sequence ID" value="VCW39078.1"/>
    <property type="molecule type" value="Genomic_DNA"/>
</dbReference>
<protein>
    <submittedName>
        <fullName evidence="1">Uncharacterized protein</fullName>
    </submittedName>
</protein>
<evidence type="ECO:0000313" key="2">
    <source>
        <dbReference type="Proteomes" id="UP000269921"/>
    </source>
</evidence>
<organism evidence="1 2">
    <name type="scientific">Klebsiella pneumoniae</name>
    <dbReference type="NCBI Taxonomy" id="573"/>
    <lineage>
        <taxon>Bacteria</taxon>
        <taxon>Pseudomonadati</taxon>
        <taxon>Pseudomonadota</taxon>
        <taxon>Gammaproteobacteria</taxon>
        <taxon>Enterobacterales</taxon>
        <taxon>Enterobacteriaceae</taxon>
        <taxon>Klebsiella/Raoultella group</taxon>
        <taxon>Klebsiella</taxon>
        <taxon>Klebsiella pneumoniae complex</taxon>
    </lineage>
</organism>
<dbReference type="Proteomes" id="UP000269921">
    <property type="component" value="Unassembled WGS sequence"/>
</dbReference>
<evidence type="ECO:0000313" key="1">
    <source>
        <dbReference type="EMBL" id="VCW39078.1"/>
    </source>
</evidence>